<keyword evidence="2" id="KW-1185">Reference proteome</keyword>
<dbReference type="Proteomes" id="UP001150942">
    <property type="component" value="Unassembled WGS sequence"/>
</dbReference>
<proteinExistence type="predicted"/>
<comment type="caution">
    <text evidence="1">The sequence shown here is derived from an EMBL/GenBank/DDBJ whole genome shotgun (WGS) entry which is preliminary data.</text>
</comment>
<reference evidence="1" key="2">
    <citation type="journal article" date="2023" name="IMA Fungus">
        <title>Comparative genomic study of the Penicillium genus elucidates a diverse pangenome and 15 lateral gene transfer events.</title>
        <authorList>
            <person name="Petersen C."/>
            <person name="Sorensen T."/>
            <person name="Nielsen M.R."/>
            <person name="Sondergaard T.E."/>
            <person name="Sorensen J.L."/>
            <person name="Fitzpatrick D.A."/>
            <person name="Frisvad J.C."/>
            <person name="Nielsen K.L."/>
        </authorList>
    </citation>
    <scope>NUCLEOTIDE SEQUENCE</scope>
    <source>
        <strain evidence="1">IBT 20477</strain>
    </source>
</reference>
<dbReference type="OrthoDB" id="4234577at2759"/>
<evidence type="ECO:0000313" key="1">
    <source>
        <dbReference type="EMBL" id="KAJ5214403.1"/>
    </source>
</evidence>
<sequence>MSTSPPSIISIINISQDLSVPMADITRAFFIYCQEYSATGTPLGKETTTGVEFIKANGSPRVWSLTPLNDTFSIHAIFKNPLIIQNILDDPRIGGLKLVVYYKGYIPTIRNHLTSQGVLDQNRSLVV</sequence>
<dbReference type="EMBL" id="JAPQKQ010000001">
    <property type="protein sequence ID" value="KAJ5214403.1"/>
    <property type="molecule type" value="Genomic_DNA"/>
</dbReference>
<evidence type="ECO:0000313" key="2">
    <source>
        <dbReference type="Proteomes" id="UP001150942"/>
    </source>
</evidence>
<dbReference type="AlphaFoldDB" id="A0A9W9N8G9"/>
<gene>
    <name evidence="1" type="ORF">N7449_001572</name>
</gene>
<name>A0A9W9N8G9_9EURO</name>
<accession>A0A9W9N8G9</accession>
<reference evidence="1" key="1">
    <citation type="submission" date="2022-11" db="EMBL/GenBank/DDBJ databases">
        <authorList>
            <person name="Petersen C."/>
        </authorList>
    </citation>
    <scope>NUCLEOTIDE SEQUENCE</scope>
    <source>
        <strain evidence="1">IBT 20477</strain>
    </source>
</reference>
<organism evidence="1 2">
    <name type="scientific">Penicillium cf. viridicatum</name>
    <dbReference type="NCBI Taxonomy" id="2972119"/>
    <lineage>
        <taxon>Eukaryota</taxon>
        <taxon>Fungi</taxon>
        <taxon>Dikarya</taxon>
        <taxon>Ascomycota</taxon>
        <taxon>Pezizomycotina</taxon>
        <taxon>Eurotiomycetes</taxon>
        <taxon>Eurotiomycetidae</taxon>
        <taxon>Eurotiales</taxon>
        <taxon>Aspergillaceae</taxon>
        <taxon>Penicillium</taxon>
    </lineage>
</organism>
<protein>
    <submittedName>
        <fullName evidence="1">Uncharacterized protein</fullName>
    </submittedName>
</protein>